<dbReference type="GO" id="GO:1990837">
    <property type="term" value="F:sequence-specific double-stranded DNA binding"/>
    <property type="evidence" value="ECO:0007669"/>
    <property type="project" value="TreeGrafter"/>
</dbReference>
<dbReference type="InterPro" id="IPR053031">
    <property type="entry name" value="Cuticle_assoc_protein"/>
</dbReference>
<dbReference type="PANTHER" id="PTHR34396">
    <property type="entry name" value="OS03G0264950 PROTEIN-RELATED"/>
    <property type="match status" value="1"/>
</dbReference>
<feature type="compositionally biased region" description="Basic and acidic residues" evidence="5">
    <location>
        <begin position="515"/>
        <end position="525"/>
    </location>
</feature>
<gene>
    <name evidence="7" type="ORF">TCAL_03918</name>
</gene>
<keyword evidence="8" id="KW-1185">Reference proteome</keyword>
<feature type="compositionally biased region" description="Acidic residues" evidence="5">
    <location>
        <begin position="91"/>
        <end position="101"/>
    </location>
</feature>
<feature type="non-terminal residue" evidence="7">
    <location>
        <position position="1"/>
    </location>
</feature>
<reference evidence="7 8" key="1">
    <citation type="journal article" date="2018" name="Nat. Ecol. Evol.">
        <title>Genomic signatures of mitonuclear coevolution across populations of Tigriopus californicus.</title>
        <authorList>
            <person name="Barreto F.S."/>
            <person name="Watson E.T."/>
            <person name="Lima T.G."/>
            <person name="Willett C.S."/>
            <person name="Edmands S."/>
            <person name="Li W."/>
            <person name="Burton R.S."/>
        </authorList>
    </citation>
    <scope>NUCLEOTIDE SEQUENCE [LARGE SCALE GENOMIC DNA]</scope>
    <source>
        <strain evidence="7 8">San Diego</strain>
    </source>
</reference>
<feature type="compositionally biased region" description="Basic and acidic residues" evidence="5">
    <location>
        <begin position="128"/>
        <end position="139"/>
    </location>
</feature>
<dbReference type="InterPro" id="IPR003656">
    <property type="entry name" value="Znf_BED"/>
</dbReference>
<feature type="domain" description="BED-type" evidence="6">
    <location>
        <begin position="550"/>
        <end position="601"/>
    </location>
</feature>
<evidence type="ECO:0000313" key="7">
    <source>
        <dbReference type="EMBL" id="TRY63104.1"/>
    </source>
</evidence>
<accession>A0A553NCD1</accession>
<organism evidence="7 8">
    <name type="scientific">Tigriopus californicus</name>
    <name type="common">Marine copepod</name>
    <dbReference type="NCBI Taxonomy" id="6832"/>
    <lineage>
        <taxon>Eukaryota</taxon>
        <taxon>Metazoa</taxon>
        <taxon>Ecdysozoa</taxon>
        <taxon>Arthropoda</taxon>
        <taxon>Crustacea</taxon>
        <taxon>Multicrustacea</taxon>
        <taxon>Hexanauplia</taxon>
        <taxon>Copepoda</taxon>
        <taxon>Harpacticoida</taxon>
        <taxon>Harpacticidae</taxon>
        <taxon>Tigriopus</taxon>
    </lineage>
</organism>
<feature type="domain" description="BED-type" evidence="6">
    <location>
        <begin position="244"/>
        <end position="295"/>
    </location>
</feature>
<feature type="domain" description="BED-type" evidence="6">
    <location>
        <begin position="318"/>
        <end position="369"/>
    </location>
</feature>
<dbReference type="EMBL" id="VCGU01000458">
    <property type="protein sequence ID" value="TRY63104.1"/>
    <property type="molecule type" value="Genomic_DNA"/>
</dbReference>
<dbReference type="SMART" id="SM00614">
    <property type="entry name" value="ZnF_BED"/>
    <property type="match status" value="8"/>
</dbReference>
<evidence type="ECO:0000256" key="5">
    <source>
        <dbReference type="SAM" id="MobiDB-lite"/>
    </source>
</evidence>
<dbReference type="GO" id="GO:0008270">
    <property type="term" value="F:zinc ion binding"/>
    <property type="evidence" value="ECO:0007669"/>
    <property type="project" value="UniProtKB-KW"/>
</dbReference>
<evidence type="ECO:0000256" key="3">
    <source>
        <dbReference type="ARBA" id="ARBA00022833"/>
    </source>
</evidence>
<dbReference type="GO" id="GO:0005634">
    <property type="term" value="C:nucleus"/>
    <property type="evidence" value="ECO:0007669"/>
    <property type="project" value="TreeGrafter"/>
</dbReference>
<dbReference type="InterPro" id="IPR036236">
    <property type="entry name" value="Znf_C2H2_sf"/>
</dbReference>
<dbReference type="PROSITE" id="PS50808">
    <property type="entry name" value="ZF_BED"/>
    <property type="match status" value="8"/>
</dbReference>
<feature type="compositionally biased region" description="Acidic residues" evidence="5">
    <location>
        <begin position="498"/>
        <end position="514"/>
    </location>
</feature>
<dbReference type="Proteomes" id="UP000318571">
    <property type="component" value="Chromosome 10"/>
</dbReference>
<dbReference type="Pfam" id="PF02892">
    <property type="entry name" value="zf-BED"/>
    <property type="match status" value="8"/>
</dbReference>
<keyword evidence="1" id="KW-0479">Metal-binding</keyword>
<evidence type="ECO:0000256" key="4">
    <source>
        <dbReference type="PROSITE-ProRule" id="PRU00027"/>
    </source>
</evidence>
<evidence type="ECO:0000256" key="1">
    <source>
        <dbReference type="ARBA" id="ARBA00022723"/>
    </source>
</evidence>
<dbReference type="SUPFAM" id="SSF57667">
    <property type="entry name" value="beta-beta-alpha zinc fingers"/>
    <property type="match status" value="6"/>
</dbReference>
<keyword evidence="2 4" id="KW-0863">Zinc-finger</keyword>
<feature type="domain" description="BED-type" evidence="6">
    <location>
        <begin position="648"/>
        <end position="699"/>
    </location>
</feature>
<evidence type="ECO:0000313" key="8">
    <source>
        <dbReference type="Proteomes" id="UP000318571"/>
    </source>
</evidence>
<comment type="caution">
    <text evidence="7">The sequence shown here is derived from an EMBL/GenBank/DDBJ whole genome shotgun (WGS) entry which is preliminary data.</text>
</comment>
<dbReference type="PANTHER" id="PTHR34396:SF25">
    <property type="entry name" value="BOUNDARY ELEMENT ASSOCIATED FACTOR"/>
    <property type="match status" value="1"/>
</dbReference>
<feature type="compositionally biased region" description="Basic and acidic residues" evidence="5">
    <location>
        <begin position="102"/>
        <end position="115"/>
    </location>
</feature>
<evidence type="ECO:0000256" key="2">
    <source>
        <dbReference type="ARBA" id="ARBA00022771"/>
    </source>
</evidence>
<name>A0A553NCD1_TIGCA</name>
<sequence length="1330" mass="148748">HSSNELAAKEGALQDSWPAAIHDDFHDDFHGQARRTSIELTTSLLITFTTHTHHPAVTQSVSQSARLAPLFAVASTSASTSASAVSMMSITEEEEEEEEEKEVVTVKTDETLQQEHEDDDDDQTHLTPGEKHAAVRDESPVAVEEAEDFEQSPPPSDLYTRPGRSRVWNYCLKLTREASICNLCQTILNCRGSSTSSLTKHLKTQHHIDINAPLDPHAHTHPVPPTTPVPVPALPATRHGPKTPTSTGPWPYYDPLPNERARCKLCAHEVARTDGSTVSLISHLRTQHDIDSADQPPVPPALEPAGSRPAHLGLTDFTGSSLVWRYFDRIADGHTRCHLCHKILKRATGSTSNMIRHLRAKHEIELTAKPPGPGLDPLKDGGGSDPVTTYEGSEALWNHFQVGPHGQTHCRLCPKVLGPTGGSTAGMIKHLRMKHDLDKHGEPLPAGERSTQKSLVWRHFEEVSPTHAQCNQCHRIFKRTGGSTSTLLRHLRNKHDVQDEETGPEPESEDEDGMAGEHPDHLPSRIDHSVEVETDKTGVKLEPFPAHRASHRSPVWDFFQNLSNEKAACKLCRKILSRNGGCTSSLLKHLRSQHPNYDSTRQTRLLSEPKEEEEEEEILCPPVPVLEDEDDPVIYTTEVEDVEHDMKPLKSFVWNYFLPCRDGYATCRVCGKSLRMTNSSTSGLKRHLKARHNIDKGQDQSSVAFLVNERLEPEAEAEDIWSGVFEEHSPPEEENHFFDDDVQIATKRSWTGSHPSLHSPGKVSRTVSPKIHHSVDSGGKSLVWMYCEAIGKEMAQCNLCQKTLTTKCSSTSGLIRHLKRTHDINLSRDDASPDEHLGDLIRANSVKNRHLKLSEMQQNESATELLAKLISVDGFPVNGVLKSAYINEACLINSLTMPASTEDLVFMLIEHADELKAKAAQELTHMANIDLRFSLTLDWWPAEAGVVHMAVNCHSQGLSWSLGLIHEVQSLTEPAILEAVQKKVSEFGLGFERDIVACTMDSPFQHGVEEQSCLARGIHEAVREALYRPISLDKQVPKKEESPIFQAIQWSNVELIPEITEILGRVKTRVAEIFKLEPPNITMKQQYHLEKLASFHPSNSWEKLLEQLRAIPLIETSFQDDQFLPERDCEILKNLEHLLDLILSGLTSLNSKDVDLLSADNVINQLLEELGKSTSDYAVLLRQCIEDQSTQKQRRDIVGLLQYFNCPKEALASQQVSRNMLEQDIGLFSRRLFPNDSDLQSKAKEPQEDLQSRTKIIADGMNHFETTDCLSSDLKSLKRALTTISPTCRQPNRCSPHCGSDAVFQPFGKGHFSRLEDALIFLKGFYDQRS</sequence>
<feature type="region of interest" description="Disordered" evidence="5">
    <location>
        <begin position="750"/>
        <end position="772"/>
    </location>
</feature>
<feature type="domain" description="BED-type" evidence="6">
    <location>
        <begin position="778"/>
        <end position="829"/>
    </location>
</feature>
<dbReference type="InterPro" id="IPR013087">
    <property type="entry name" value="Znf_C2H2_type"/>
</dbReference>
<feature type="region of interest" description="Disordered" evidence="5">
    <location>
        <begin position="492"/>
        <end position="525"/>
    </location>
</feature>
<evidence type="ECO:0000259" key="6">
    <source>
        <dbReference type="PROSITE" id="PS50808"/>
    </source>
</evidence>
<feature type="region of interest" description="Disordered" evidence="5">
    <location>
        <begin position="89"/>
        <end position="160"/>
    </location>
</feature>
<dbReference type="SMART" id="SM00355">
    <property type="entry name" value="ZnF_C2H2"/>
    <property type="match status" value="8"/>
</dbReference>
<protein>
    <recommendedName>
        <fullName evidence="6">BED-type domain-containing protein</fullName>
    </recommendedName>
</protein>
<keyword evidence="3" id="KW-0862">Zinc</keyword>
<dbReference type="GO" id="GO:0006357">
    <property type="term" value="P:regulation of transcription by RNA polymerase II"/>
    <property type="evidence" value="ECO:0007669"/>
    <property type="project" value="TreeGrafter"/>
</dbReference>
<proteinExistence type="predicted"/>
<feature type="domain" description="BED-type" evidence="6">
    <location>
        <begin position="451"/>
        <end position="502"/>
    </location>
</feature>
<feature type="domain" description="BED-type" evidence="6">
    <location>
        <begin position="162"/>
        <end position="206"/>
    </location>
</feature>
<feature type="domain" description="BED-type" evidence="6">
    <location>
        <begin position="391"/>
        <end position="435"/>
    </location>
</feature>